<proteinExistence type="predicted"/>
<name>U1PPL8_9EURY</name>
<dbReference type="AlphaFoldDB" id="U1PPL8"/>
<keyword evidence="1" id="KW-0472">Membrane</keyword>
<evidence type="ECO:0000313" key="2">
    <source>
        <dbReference type="EMBL" id="ERG94256.1"/>
    </source>
</evidence>
<sequence>MVDEYPIYYASLVVCGGGLILTGLTEMSVISVFLITGGLLIIIGTGIMFFSTE</sequence>
<protein>
    <submittedName>
        <fullName evidence="2">Uncharacterized protein</fullName>
    </submittedName>
</protein>
<dbReference type="Proteomes" id="UP000030710">
    <property type="component" value="Unassembled WGS sequence"/>
</dbReference>
<dbReference type="RefSeq" id="WP_021053749.1">
    <property type="nucleotide sequence ID" value="NZ_KE356561.1"/>
</dbReference>
<gene>
    <name evidence="2" type="ORF">J07HQW2_00690</name>
</gene>
<organism evidence="2 3">
    <name type="scientific">Haloquadratum walsbyi J07HQW2</name>
    <dbReference type="NCBI Taxonomy" id="1238425"/>
    <lineage>
        <taxon>Archaea</taxon>
        <taxon>Methanobacteriati</taxon>
        <taxon>Methanobacteriota</taxon>
        <taxon>Stenosarchaea group</taxon>
        <taxon>Halobacteria</taxon>
        <taxon>Halobacteriales</taxon>
        <taxon>Haloferacaceae</taxon>
        <taxon>Haloquadratum</taxon>
    </lineage>
</organism>
<accession>U1PPL8</accession>
<evidence type="ECO:0000256" key="1">
    <source>
        <dbReference type="SAM" id="Phobius"/>
    </source>
</evidence>
<keyword evidence="1" id="KW-0812">Transmembrane</keyword>
<keyword evidence="1" id="KW-1133">Transmembrane helix</keyword>
<dbReference type="EMBL" id="KE356561">
    <property type="protein sequence ID" value="ERG94256.1"/>
    <property type="molecule type" value="Genomic_DNA"/>
</dbReference>
<feature type="transmembrane region" description="Helical" evidence="1">
    <location>
        <begin position="31"/>
        <end position="50"/>
    </location>
</feature>
<reference evidence="2 3" key="1">
    <citation type="journal article" date="2013" name="PLoS ONE">
        <title>Assembly-driven community genomics of a hypersaline microbial ecosystem.</title>
        <authorList>
            <person name="Podell S."/>
            <person name="Ugalde J.A."/>
            <person name="Narasingarao P."/>
            <person name="Banfield J.F."/>
            <person name="Heidelberg K.B."/>
            <person name="Allen E.E."/>
        </authorList>
    </citation>
    <scope>NUCLEOTIDE SEQUENCE [LARGE SCALE GENOMIC DNA]</scope>
    <source>
        <strain evidence="3">J07HQW2</strain>
    </source>
</reference>
<feature type="transmembrane region" description="Helical" evidence="1">
    <location>
        <begin position="6"/>
        <end position="24"/>
    </location>
</feature>
<evidence type="ECO:0000313" key="3">
    <source>
        <dbReference type="Proteomes" id="UP000030710"/>
    </source>
</evidence>
<dbReference type="HOGENOM" id="CLU_3057059_0_0_2"/>